<dbReference type="PRINTS" id="PR00082">
    <property type="entry name" value="GLFDHDRGNASE"/>
</dbReference>
<dbReference type="PANTHER" id="PTHR42722">
    <property type="entry name" value="LEUCINE DEHYDROGENASE"/>
    <property type="match status" value="1"/>
</dbReference>
<dbReference type="PANTHER" id="PTHR42722:SF1">
    <property type="entry name" value="VALINE DEHYDROGENASE"/>
    <property type="match status" value="1"/>
</dbReference>
<keyword evidence="2 6" id="KW-0560">Oxidoreductase</keyword>
<evidence type="ECO:0000256" key="2">
    <source>
        <dbReference type="ARBA" id="ARBA00023002"/>
    </source>
</evidence>
<evidence type="ECO:0000256" key="1">
    <source>
        <dbReference type="ARBA" id="ARBA00006382"/>
    </source>
</evidence>
<evidence type="ECO:0000256" key="6">
    <source>
        <dbReference type="RuleBase" id="RU004417"/>
    </source>
</evidence>
<keyword evidence="3 5" id="KW-0520">NAD</keyword>
<evidence type="ECO:0000256" key="5">
    <source>
        <dbReference type="PIRSR" id="PIRSR000188-2"/>
    </source>
</evidence>
<dbReference type="InterPro" id="IPR016211">
    <property type="entry name" value="Glu/Phe/Leu/Val/Trp_DH_bac/arc"/>
</dbReference>
<dbReference type="EMBL" id="PDJE01000001">
    <property type="protein sequence ID" value="PFG30310.1"/>
    <property type="molecule type" value="Genomic_DNA"/>
</dbReference>
<dbReference type="Proteomes" id="UP000221369">
    <property type="component" value="Unassembled WGS sequence"/>
</dbReference>
<gene>
    <name evidence="9" type="ORF">ATJ78_1239</name>
</gene>
<feature type="domain" description="Glutamate/phenylalanine/leucine/valine/L-tryptophan dehydrogenase C-terminal" evidence="8">
    <location>
        <begin position="162"/>
        <end position="364"/>
    </location>
</feature>
<evidence type="ECO:0000256" key="3">
    <source>
        <dbReference type="ARBA" id="ARBA00023027"/>
    </source>
</evidence>
<evidence type="ECO:0000256" key="4">
    <source>
        <dbReference type="PIRSR" id="PIRSR000188-1"/>
    </source>
</evidence>
<feature type="binding site" evidence="5">
    <location>
        <begin position="198"/>
        <end position="203"/>
    </location>
    <ligand>
        <name>NAD(+)</name>
        <dbReference type="ChEBI" id="CHEBI:57540"/>
    </ligand>
</feature>
<dbReference type="AlphaFoldDB" id="A0A2A9DWJ4"/>
<feature type="active site" description="Proton donor/acceptor" evidence="4">
    <location>
        <position position="94"/>
    </location>
</feature>
<keyword evidence="10" id="KW-1185">Reference proteome</keyword>
<comment type="caution">
    <text evidence="9">The sequence shown here is derived from an EMBL/GenBank/DDBJ whole genome shotgun (WGS) entry which is preliminary data.</text>
</comment>
<evidence type="ECO:0000313" key="10">
    <source>
        <dbReference type="Proteomes" id="UP000221369"/>
    </source>
</evidence>
<dbReference type="PIRSF" id="PIRSF000188">
    <property type="entry name" value="Phe_leu_dh"/>
    <property type="match status" value="1"/>
</dbReference>
<accession>A0A2A9DWJ4</accession>
<evidence type="ECO:0000256" key="7">
    <source>
        <dbReference type="SAM" id="MobiDB-lite"/>
    </source>
</evidence>
<name>A0A2A9DWJ4_9MICO</name>
<dbReference type="Gene3D" id="3.40.50.720">
    <property type="entry name" value="NAD(P)-binding Rossmann-like Domain"/>
    <property type="match status" value="1"/>
</dbReference>
<dbReference type="InterPro" id="IPR006095">
    <property type="entry name" value="Glu/Leu/Phe/Val/Trp_DH"/>
</dbReference>
<dbReference type="GO" id="GO:0016639">
    <property type="term" value="F:oxidoreductase activity, acting on the CH-NH2 group of donors, NAD or NADP as acceptor"/>
    <property type="evidence" value="ECO:0007669"/>
    <property type="project" value="InterPro"/>
</dbReference>
<dbReference type="CDD" id="cd01075">
    <property type="entry name" value="NAD_bind_Leu_Phe_Val_DH"/>
    <property type="match status" value="1"/>
</dbReference>
<dbReference type="Gene3D" id="3.40.50.10860">
    <property type="entry name" value="Leucine Dehydrogenase, chain A, domain 1"/>
    <property type="match status" value="1"/>
</dbReference>
<dbReference type="InterPro" id="IPR046346">
    <property type="entry name" value="Aminoacid_DH-like_N_sf"/>
</dbReference>
<protein>
    <submittedName>
        <fullName evidence="9">Leucine dehydrogenase</fullName>
    </submittedName>
</protein>
<dbReference type="RefSeq" id="WP_098406789.1">
    <property type="nucleotide sequence ID" value="NZ_PDJE01000001.1"/>
</dbReference>
<dbReference type="GO" id="GO:0000166">
    <property type="term" value="F:nucleotide binding"/>
    <property type="evidence" value="ECO:0007669"/>
    <property type="project" value="UniProtKB-KW"/>
</dbReference>
<dbReference type="Pfam" id="PF00208">
    <property type="entry name" value="ELFV_dehydrog"/>
    <property type="match status" value="1"/>
</dbReference>
<keyword evidence="5" id="KW-0547">Nucleotide-binding</keyword>
<dbReference type="InterPro" id="IPR006097">
    <property type="entry name" value="Glu/Leu/Phe/Val/Trp_DH_dimer"/>
</dbReference>
<dbReference type="SUPFAM" id="SSF51735">
    <property type="entry name" value="NAD(P)-binding Rossmann-fold domains"/>
    <property type="match status" value="1"/>
</dbReference>
<organism evidence="9 10">
    <name type="scientific">Paramicrobacterium agarici</name>
    <dbReference type="NCBI Taxonomy" id="630514"/>
    <lineage>
        <taxon>Bacteria</taxon>
        <taxon>Bacillati</taxon>
        <taxon>Actinomycetota</taxon>
        <taxon>Actinomycetes</taxon>
        <taxon>Micrococcales</taxon>
        <taxon>Microbacteriaceae</taxon>
        <taxon>Paramicrobacterium</taxon>
    </lineage>
</organism>
<dbReference type="InterPro" id="IPR006096">
    <property type="entry name" value="Glu/Leu/Phe/Val/Trp_DH_C"/>
</dbReference>
<proteinExistence type="inferred from homology"/>
<evidence type="ECO:0000259" key="8">
    <source>
        <dbReference type="SMART" id="SM00839"/>
    </source>
</evidence>
<dbReference type="GO" id="GO:0006520">
    <property type="term" value="P:amino acid metabolic process"/>
    <property type="evidence" value="ECO:0007669"/>
    <property type="project" value="InterPro"/>
</dbReference>
<evidence type="ECO:0000313" key="9">
    <source>
        <dbReference type="EMBL" id="PFG30310.1"/>
    </source>
</evidence>
<dbReference type="SUPFAM" id="SSF53223">
    <property type="entry name" value="Aminoacid dehydrogenase-like, N-terminal domain"/>
    <property type="match status" value="1"/>
</dbReference>
<reference evidence="9 10" key="1">
    <citation type="submission" date="2017-10" db="EMBL/GenBank/DDBJ databases">
        <title>Sequencing the genomes of 1000 actinobacteria strains.</title>
        <authorList>
            <person name="Klenk H.-P."/>
        </authorList>
    </citation>
    <scope>NUCLEOTIDE SEQUENCE [LARGE SCALE GENOMIC DNA]</scope>
    <source>
        <strain evidence="9 10">DSM 21798</strain>
    </source>
</reference>
<feature type="compositionally biased region" description="Polar residues" evidence="7">
    <location>
        <begin position="1"/>
        <end position="18"/>
    </location>
</feature>
<dbReference type="InterPro" id="IPR036291">
    <property type="entry name" value="NAD(P)-bd_dom_sf"/>
</dbReference>
<feature type="region of interest" description="Disordered" evidence="7">
    <location>
        <begin position="1"/>
        <end position="23"/>
    </location>
</feature>
<dbReference type="SMART" id="SM00839">
    <property type="entry name" value="ELFV_dehydrog"/>
    <property type="match status" value="1"/>
</dbReference>
<dbReference type="Pfam" id="PF02812">
    <property type="entry name" value="ELFV_dehydrog_N"/>
    <property type="match status" value="1"/>
</dbReference>
<comment type="similarity">
    <text evidence="1 6">Belongs to the Glu/Leu/Phe/Val dehydrogenases family.</text>
</comment>
<sequence>MLSPNSQSRGSAPQTSDALDTPELEHERVLITRGARSGLTLSVAVHSTVLGPALGGARVWTYRRWRDAVADSLRLAEGMTLKNAAAGLARGGGKSVVFVPEGTVLDAERKRDAMLDVGDAVETLGGSYYTAEDVGTSAEDMATVSERTAYVEGLPADRGGVGEPSDATAAGVYSAVAATLDSVFGSPLVAERRAVISGLGQVGGRLARRLASEGARLIVTDVNPARRAFAEEIGASWIEPGDEHQFETDLFIPCGVGGALSPDVIDALRCRAVVGAANNQLERHDGAEQLAARGILWAPDFVVNAGGVIYIDMASKPGADRQAIEERVEHIGDTLRSIFAQAQAENITTLEAAERLARSRLDAVPVNV</sequence>